<geneLocation type="plasmid" evidence="1 2">
    <name>unnamed</name>
</geneLocation>
<sequence>MKKICMVVCILVALGFVGCVGPDGLIGPCGPKGADGKRGLPGHDGRSDIDLLRVNYYHLLRIYDINYKAFSARKADFDRDIPFISIEFGNEFRTEEQRNSVYAGLGYSIEYIEIVKQIIIALKKIVSDANREHARGLLLALKNSSEYFHDVIEIMNSEDMIRSDVNLSRLKRGNNMEDVNELNAMLMELLYKRECVISDIKEILDSTKLFLVDPSIIHHIANIKFKLKAIVSLNGKVYKKIYTGEESLKGLRDAIEKKMLLLKQTLVP</sequence>
<dbReference type="HOGENOM" id="CLU_092316_0_0_12"/>
<dbReference type="RefSeq" id="WP_025408496.1">
    <property type="nucleotide sequence ID" value="NZ_CP005746.1"/>
</dbReference>
<evidence type="ECO:0000313" key="2">
    <source>
        <dbReference type="Proteomes" id="UP000019330"/>
    </source>
</evidence>
<dbReference type="Proteomes" id="UP000019330">
    <property type="component" value="Plasmid unnamed"/>
</dbReference>
<gene>
    <name evidence="1" type="ORF">BCO_0025500</name>
</gene>
<reference evidence="1" key="1">
    <citation type="submission" date="2013-04" db="EMBL/GenBank/DDBJ databases">
        <title>Comparative Genomics of Relapsing Fever Spirochetes.</title>
        <authorList>
            <person name="Schwan T.G."/>
            <person name="Raffel S.J."/>
            <person name="Porcella S.F."/>
            <person name="Martens C.A."/>
            <person name="Bruno D.P."/>
            <person name="Ricklefs S.M."/>
            <person name="Barbian K.B."/>
        </authorList>
    </citation>
    <scope>NUCLEOTIDE SEQUENCE</scope>
    <source>
        <strain evidence="1">Co53</strain>
        <plasmid evidence="1">unnamed</plasmid>
    </source>
</reference>
<dbReference type="AlphaFoldDB" id="W5SWR9"/>
<dbReference type="OrthoDB" id="351083at2"/>
<accession>W5SWR9</accession>
<name>W5SWR9_9SPIR</name>
<dbReference type="PROSITE" id="PS51257">
    <property type="entry name" value="PROKAR_LIPOPROTEIN"/>
    <property type="match status" value="1"/>
</dbReference>
<dbReference type="Gene3D" id="1.10.3160.10">
    <property type="entry name" value="Bbcrasp-1"/>
    <property type="match status" value="1"/>
</dbReference>
<keyword evidence="1" id="KW-0614">Plasmid</keyword>
<protein>
    <submittedName>
        <fullName evidence="1">Uncharacterized protein</fullName>
    </submittedName>
</protein>
<evidence type="ECO:0000313" key="1">
    <source>
        <dbReference type="EMBL" id="AHH11148.1"/>
    </source>
</evidence>
<dbReference type="EMBL" id="CP005746">
    <property type="protein sequence ID" value="AHH11148.1"/>
    <property type="molecule type" value="Genomic_DNA"/>
</dbReference>
<organism evidence="1">
    <name type="scientific">Borrelia coriaceae ATCC 43381</name>
    <dbReference type="NCBI Taxonomy" id="1408429"/>
    <lineage>
        <taxon>Bacteria</taxon>
        <taxon>Pseudomonadati</taxon>
        <taxon>Spirochaetota</taxon>
        <taxon>Spirochaetia</taxon>
        <taxon>Spirochaetales</taxon>
        <taxon>Borreliaceae</taxon>
        <taxon>Borrelia</taxon>
    </lineage>
</organism>
<proteinExistence type="predicted"/>
<keyword evidence="2" id="KW-1185">Reference proteome</keyword>